<feature type="region of interest" description="Disordered" evidence="1">
    <location>
        <begin position="327"/>
        <end position="346"/>
    </location>
</feature>
<dbReference type="InterPro" id="IPR026360">
    <property type="entry name" value="Xnuc_lig_assoc"/>
</dbReference>
<gene>
    <name evidence="2" type="ORF">K4G66_28855</name>
</gene>
<protein>
    <submittedName>
        <fullName evidence="2">Ligase-associated DNA damage response exonuclease</fullName>
        <ecNumber evidence="2">3.1.-.-</ecNumber>
    </submittedName>
</protein>
<dbReference type="EMBL" id="CP120682">
    <property type="protein sequence ID" value="WKN36374.1"/>
    <property type="molecule type" value="Genomic_DNA"/>
</dbReference>
<dbReference type="AlphaFoldDB" id="A0AA49GSA4"/>
<evidence type="ECO:0000256" key="1">
    <source>
        <dbReference type="SAM" id="MobiDB-lite"/>
    </source>
</evidence>
<dbReference type="GO" id="GO:0016874">
    <property type="term" value="F:ligase activity"/>
    <property type="evidence" value="ECO:0007669"/>
    <property type="project" value="UniProtKB-KW"/>
</dbReference>
<dbReference type="EC" id="3.1.-.-" evidence="2"/>
<dbReference type="GO" id="GO:0004521">
    <property type="term" value="F:RNA endonuclease activity"/>
    <property type="evidence" value="ECO:0007669"/>
    <property type="project" value="TreeGrafter"/>
</dbReference>
<keyword evidence="2" id="KW-0269">Exonuclease</keyword>
<keyword evidence="2" id="KW-0540">Nuclease</keyword>
<accession>A0AA49GSA4</accession>
<organism evidence="2">
    <name type="scientific">Roseihalotalea indica</name>
    <dbReference type="NCBI Taxonomy" id="2867963"/>
    <lineage>
        <taxon>Bacteria</taxon>
        <taxon>Pseudomonadati</taxon>
        <taxon>Bacteroidota</taxon>
        <taxon>Cytophagia</taxon>
        <taxon>Cytophagales</taxon>
        <taxon>Catalimonadaceae</taxon>
        <taxon>Roseihalotalea</taxon>
    </lineage>
</organism>
<name>A0AA49GSA4_9BACT</name>
<dbReference type="Gene3D" id="3.60.15.10">
    <property type="entry name" value="Ribonuclease Z/Hydroxyacylglutathione hydrolase-like"/>
    <property type="match status" value="1"/>
</dbReference>
<keyword evidence="2" id="KW-0378">Hydrolase</keyword>
<dbReference type="NCBIfam" id="TIGR04122">
    <property type="entry name" value="Xnuc_lig_assoc"/>
    <property type="match status" value="1"/>
</dbReference>
<sequence length="346" mass="39076">MKPLIEFTKLGLYCPQADIYIDPWRPVNKAIVTHAHSDHARWGMKHYLAHEQSETILRLRLGKDISLETLPYGQSISLNGVKFSLHPAGHIYGSAQVRAEYKGQIWVVSGDYKLEDDGFSGVFEPVKCHSFVTESTFGLPIYTWKPQPQVMDEIHEWWRHNQAQQKASLLIAYALGKSQRIIHQLDRSIGPVYLHGAVANVNDALIAGGAILPNLPRVTSEIPKDQLRKALIVAPSSALNSPWVNRFRPYSTGIASGWMMVRGAKRRRAADRGFVLSDHADWPGLNETVRATEAEQIYVTHGFTSVFRRWLQEQGKEAYEVETLYEGETADMEDQIGNGETEDQKK</sequence>
<reference evidence="2" key="2">
    <citation type="journal article" date="2024" name="Antonie Van Leeuwenhoek">
        <title>Roseihalotalea indica gen. nov., sp. nov., a halophilic Bacteroidetes from mesopelagic Southwest Indian Ocean with higher carbohydrate metabolic potential.</title>
        <authorList>
            <person name="Chen B."/>
            <person name="Zhang M."/>
            <person name="Lin D."/>
            <person name="Ye J."/>
            <person name="Tang K."/>
        </authorList>
    </citation>
    <scope>NUCLEOTIDE SEQUENCE</scope>
    <source>
        <strain evidence="2">TK19036</strain>
    </source>
</reference>
<proteinExistence type="predicted"/>
<keyword evidence="2" id="KW-0436">Ligase</keyword>
<reference evidence="2" key="1">
    <citation type="journal article" date="2023" name="Comput. Struct. Biotechnol. J.">
        <title>Discovery of a novel marine Bacteroidetes with a rich repertoire of carbohydrate-active enzymes.</title>
        <authorList>
            <person name="Chen B."/>
            <person name="Liu G."/>
            <person name="Chen Q."/>
            <person name="Wang H."/>
            <person name="Liu L."/>
            <person name="Tang K."/>
        </authorList>
    </citation>
    <scope>NUCLEOTIDE SEQUENCE</scope>
    <source>
        <strain evidence="2">TK19036</strain>
    </source>
</reference>
<evidence type="ECO:0000313" key="2">
    <source>
        <dbReference type="EMBL" id="WKN36374.1"/>
    </source>
</evidence>
<dbReference type="InterPro" id="IPR050698">
    <property type="entry name" value="MBL"/>
</dbReference>
<dbReference type="GO" id="GO:0004527">
    <property type="term" value="F:exonuclease activity"/>
    <property type="evidence" value="ECO:0007669"/>
    <property type="project" value="UniProtKB-KW"/>
</dbReference>
<dbReference type="InterPro" id="IPR036866">
    <property type="entry name" value="RibonucZ/Hydroxyglut_hydro"/>
</dbReference>
<dbReference type="PANTHER" id="PTHR11203">
    <property type="entry name" value="CLEAVAGE AND POLYADENYLATION SPECIFICITY FACTOR FAMILY MEMBER"/>
    <property type="match status" value="1"/>
</dbReference>
<dbReference type="SUPFAM" id="SSF56281">
    <property type="entry name" value="Metallo-hydrolase/oxidoreductase"/>
    <property type="match status" value="1"/>
</dbReference>
<dbReference type="PANTHER" id="PTHR11203:SF49">
    <property type="entry name" value="BLL1145 PROTEIN"/>
    <property type="match status" value="1"/>
</dbReference>